<dbReference type="EMBL" id="JASJQH010008169">
    <property type="protein sequence ID" value="KAK9694695.1"/>
    <property type="molecule type" value="Genomic_DNA"/>
</dbReference>
<comment type="caution">
    <text evidence="1">The sequence shown here is derived from an EMBL/GenBank/DDBJ whole genome shotgun (WGS) entry which is preliminary data.</text>
</comment>
<name>A0ABR2VR49_9FUNG</name>
<evidence type="ECO:0000313" key="1">
    <source>
        <dbReference type="EMBL" id="KAK9694695.1"/>
    </source>
</evidence>
<keyword evidence="2" id="KW-1185">Reference proteome</keyword>
<dbReference type="Proteomes" id="UP001479436">
    <property type="component" value="Unassembled WGS sequence"/>
</dbReference>
<reference evidence="1 2" key="1">
    <citation type="submission" date="2023-04" db="EMBL/GenBank/DDBJ databases">
        <title>Genome of Basidiobolus ranarum AG-B5.</title>
        <authorList>
            <person name="Stajich J.E."/>
            <person name="Carter-House D."/>
            <person name="Gryganskyi A."/>
        </authorList>
    </citation>
    <scope>NUCLEOTIDE SEQUENCE [LARGE SCALE GENOMIC DNA]</scope>
    <source>
        <strain evidence="1 2">AG-B5</strain>
    </source>
</reference>
<gene>
    <name evidence="1" type="ORF">K7432_013326</name>
</gene>
<proteinExistence type="predicted"/>
<evidence type="ECO:0000313" key="2">
    <source>
        <dbReference type="Proteomes" id="UP001479436"/>
    </source>
</evidence>
<accession>A0ABR2VR49</accession>
<organism evidence="1 2">
    <name type="scientific">Basidiobolus ranarum</name>
    <dbReference type="NCBI Taxonomy" id="34480"/>
    <lineage>
        <taxon>Eukaryota</taxon>
        <taxon>Fungi</taxon>
        <taxon>Fungi incertae sedis</taxon>
        <taxon>Zoopagomycota</taxon>
        <taxon>Entomophthoromycotina</taxon>
        <taxon>Basidiobolomycetes</taxon>
        <taxon>Basidiobolales</taxon>
        <taxon>Basidiobolaceae</taxon>
        <taxon>Basidiobolus</taxon>
    </lineage>
</organism>
<sequence>MTKRDHLRIEAAVGKMTVDAAAVDMTKEGAITVDHAVEIDIDTTVTLPHPPDRVGMIVIASDETSTVQEIGKVVSIVAPTAGIIVVALDHPEEITTNLKVEIGVPEIKCPAFKVF</sequence>
<protein>
    <submittedName>
        <fullName evidence="1">Uncharacterized protein</fullName>
    </submittedName>
</protein>